<dbReference type="Pfam" id="PF03328">
    <property type="entry name" value="HpcH_HpaI"/>
    <property type="match status" value="1"/>
</dbReference>
<gene>
    <name evidence="3" type="ORF">METZ01_LOCUS216033</name>
</gene>
<evidence type="ECO:0000313" key="3">
    <source>
        <dbReference type="EMBL" id="SVB63179.1"/>
    </source>
</evidence>
<sequence>MPRHPNEALFEGEKMYPILPTCEHFAGTEVRVLKAFELQGKMGGVFDITMDLEDGAPTGAEREHAEMYARLLQSDENEYHMAGVRIHDFTNEHWKQDVDIIVNAAADKVAYLTIPKSTRYEQAAEMIEYIQETAIKAGSSREIPVHVLMETHGALHDVWKIAGLPALQVLDFGLMDFVSAHHGSIPAEGMRSP</sequence>
<organism evidence="3">
    <name type="scientific">marine metagenome</name>
    <dbReference type="NCBI Taxonomy" id="408172"/>
    <lineage>
        <taxon>unclassified sequences</taxon>
        <taxon>metagenomes</taxon>
        <taxon>ecological metagenomes</taxon>
    </lineage>
</organism>
<evidence type="ECO:0000256" key="1">
    <source>
        <dbReference type="ARBA" id="ARBA00022723"/>
    </source>
</evidence>
<accession>A0A382FKJ2</accession>
<dbReference type="AlphaFoldDB" id="A0A382FKJ2"/>
<dbReference type="GO" id="GO:0046872">
    <property type="term" value="F:metal ion binding"/>
    <property type="evidence" value="ECO:0007669"/>
    <property type="project" value="UniProtKB-KW"/>
</dbReference>
<evidence type="ECO:0000259" key="2">
    <source>
        <dbReference type="Pfam" id="PF03328"/>
    </source>
</evidence>
<dbReference type="InterPro" id="IPR005000">
    <property type="entry name" value="Aldolase/citrate-lyase_domain"/>
</dbReference>
<dbReference type="EMBL" id="UINC01050335">
    <property type="protein sequence ID" value="SVB63179.1"/>
    <property type="molecule type" value="Genomic_DNA"/>
</dbReference>
<dbReference type="PANTHER" id="PTHR11105">
    <property type="entry name" value="CITRATE LYASE SUBUNIT BETA-RELATED"/>
    <property type="match status" value="1"/>
</dbReference>
<feature type="domain" description="HpcH/HpaI aldolase/citrate lyase" evidence="2">
    <location>
        <begin position="49"/>
        <end position="179"/>
    </location>
</feature>
<dbReference type="GO" id="GO:0047777">
    <property type="term" value="F:(S)-citramalyl-CoA lyase activity"/>
    <property type="evidence" value="ECO:0007669"/>
    <property type="project" value="TreeGrafter"/>
</dbReference>
<dbReference type="InterPro" id="IPR040186">
    <property type="entry name" value="Citramalyl-CoA_lyase"/>
</dbReference>
<dbReference type="InterPro" id="IPR040442">
    <property type="entry name" value="Pyrv_kinase-like_dom_sf"/>
</dbReference>
<dbReference type="PANTHER" id="PTHR11105:SF0">
    <property type="entry name" value="CITRAMALYL-COA LYASE, MITOCHONDRIAL"/>
    <property type="match status" value="1"/>
</dbReference>
<dbReference type="GO" id="GO:0106064">
    <property type="term" value="P:regulation of cobalamin metabolic process"/>
    <property type="evidence" value="ECO:0007669"/>
    <property type="project" value="TreeGrafter"/>
</dbReference>
<dbReference type="Gene3D" id="3.20.20.60">
    <property type="entry name" value="Phosphoenolpyruvate-binding domains"/>
    <property type="match status" value="1"/>
</dbReference>
<keyword evidence="1" id="KW-0479">Metal-binding</keyword>
<protein>
    <recommendedName>
        <fullName evidence="2">HpcH/HpaI aldolase/citrate lyase domain-containing protein</fullName>
    </recommendedName>
</protein>
<dbReference type="InterPro" id="IPR015813">
    <property type="entry name" value="Pyrv/PenolPyrv_kinase-like_dom"/>
</dbReference>
<reference evidence="3" key="1">
    <citation type="submission" date="2018-05" db="EMBL/GenBank/DDBJ databases">
        <authorList>
            <person name="Lanie J.A."/>
            <person name="Ng W.-L."/>
            <person name="Kazmierczak K.M."/>
            <person name="Andrzejewski T.M."/>
            <person name="Davidsen T.M."/>
            <person name="Wayne K.J."/>
            <person name="Tettelin H."/>
            <person name="Glass J.I."/>
            <person name="Rusch D."/>
            <person name="Podicherti R."/>
            <person name="Tsui H.-C.T."/>
            <person name="Winkler M.E."/>
        </authorList>
    </citation>
    <scope>NUCLEOTIDE SEQUENCE</scope>
</reference>
<name>A0A382FKJ2_9ZZZZ</name>
<dbReference type="SUPFAM" id="SSF51621">
    <property type="entry name" value="Phosphoenolpyruvate/pyruvate domain"/>
    <property type="match status" value="1"/>
</dbReference>
<proteinExistence type="predicted"/>
<feature type="non-terminal residue" evidence="3">
    <location>
        <position position="193"/>
    </location>
</feature>